<comment type="caution">
    <text evidence="2">The sequence shown here is derived from an EMBL/GenBank/DDBJ whole genome shotgun (WGS) entry which is preliminary data.</text>
</comment>
<keyword evidence="3" id="KW-1185">Reference proteome</keyword>
<evidence type="ECO:0000256" key="1">
    <source>
        <dbReference type="SAM" id="MobiDB-lite"/>
    </source>
</evidence>
<protein>
    <submittedName>
        <fullName evidence="2">Uncharacterized protein</fullName>
    </submittedName>
</protein>
<feature type="region of interest" description="Disordered" evidence="1">
    <location>
        <begin position="27"/>
        <end position="63"/>
    </location>
</feature>
<dbReference type="Proteomes" id="UP000499080">
    <property type="component" value="Unassembled WGS sequence"/>
</dbReference>
<feature type="compositionally biased region" description="Acidic residues" evidence="1">
    <location>
        <begin position="45"/>
        <end position="54"/>
    </location>
</feature>
<dbReference type="AlphaFoldDB" id="A0A4Y2DRF1"/>
<gene>
    <name evidence="2" type="ORF">AVEN_17191_1</name>
</gene>
<dbReference type="EMBL" id="BGPR01000423">
    <property type="protein sequence ID" value="GBM19423.1"/>
    <property type="molecule type" value="Genomic_DNA"/>
</dbReference>
<reference evidence="2 3" key="1">
    <citation type="journal article" date="2019" name="Sci. Rep.">
        <title>Orb-weaving spider Araneus ventricosus genome elucidates the spidroin gene catalogue.</title>
        <authorList>
            <person name="Kono N."/>
            <person name="Nakamura H."/>
            <person name="Ohtoshi R."/>
            <person name="Moran D.A.P."/>
            <person name="Shinohara A."/>
            <person name="Yoshida Y."/>
            <person name="Fujiwara M."/>
            <person name="Mori M."/>
            <person name="Tomita M."/>
            <person name="Arakawa K."/>
        </authorList>
    </citation>
    <scope>NUCLEOTIDE SEQUENCE [LARGE SCALE GENOMIC DNA]</scope>
</reference>
<evidence type="ECO:0000313" key="2">
    <source>
        <dbReference type="EMBL" id="GBM19423.1"/>
    </source>
</evidence>
<proteinExistence type="predicted"/>
<accession>A0A4Y2DRF1</accession>
<evidence type="ECO:0000313" key="3">
    <source>
        <dbReference type="Proteomes" id="UP000499080"/>
    </source>
</evidence>
<sequence>MNSCEEDLSDSISIENARLKKESRCLKTVSNSWSNETKHRKKLDDEEEGEDDNKDDTQAKKATCEGNRRRTADYYKIVIICHRFSSSMSSHDVMKLHYIFP</sequence>
<organism evidence="2 3">
    <name type="scientific">Araneus ventricosus</name>
    <name type="common">Orbweaver spider</name>
    <name type="synonym">Epeira ventricosa</name>
    <dbReference type="NCBI Taxonomy" id="182803"/>
    <lineage>
        <taxon>Eukaryota</taxon>
        <taxon>Metazoa</taxon>
        <taxon>Ecdysozoa</taxon>
        <taxon>Arthropoda</taxon>
        <taxon>Chelicerata</taxon>
        <taxon>Arachnida</taxon>
        <taxon>Araneae</taxon>
        <taxon>Araneomorphae</taxon>
        <taxon>Entelegynae</taxon>
        <taxon>Araneoidea</taxon>
        <taxon>Araneidae</taxon>
        <taxon>Araneus</taxon>
    </lineage>
</organism>
<name>A0A4Y2DRF1_ARAVE</name>